<dbReference type="SUPFAM" id="SSF63433">
    <property type="entry name" value="Fumarylacetoacetate hydrolase, FAH, N-terminal domain"/>
    <property type="match status" value="1"/>
</dbReference>
<evidence type="ECO:0000256" key="9">
    <source>
        <dbReference type="ARBA" id="ARBA00023232"/>
    </source>
</evidence>
<dbReference type="InterPro" id="IPR036462">
    <property type="entry name" value="Fumarylacetoacetase_N_sf"/>
</dbReference>
<gene>
    <name evidence="16" type="ORF">OIDMADRAFT_40692</name>
</gene>
<feature type="binding site" evidence="12">
    <location>
        <position position="201"/>
    </location>
    <ligand>
        <name>Ca(2+)</name>
        <dbReference type="ChEBI" id="CHEBI:29108"/>
    </ligand>
</feature>
<evidence type="ECO:0000256" key="2">
    <source>
        <dbReference type="ARBA" id="ARBA00010211"/>
    </source>
</evidence>
<dbReference type="GO" id="GO:1902000">
    <property type="term" value="P:homogentisate catabolic process"/>
    <property type="evidence" value="ECO:0007669"/>
    <property type="project" value="TreeGrafter"/>
</dbReference>
<evidence type="ECO:0000256" key="6">
    <source>
        <dbReference type="ARBA" id="ARBA00022837"/>
    </source>
</evidence>
<feature type="binding site" evidence="11">
    <location>
        <position position="145"/>
    </location>
    <ligand>
        <name>substrate</name>
    </ligand>
</feature>
<feature type="binding site" evidence="11">
    <location>
        <position position="131"/>
    </location>
    <ligand>
        <name>substrate</name>
    </ligand>
</feature>
<evidence type="ECO:0000313" key="16">
    <source>
        <dbReference type="EMBL" id="KIN02907.1"/>
    </source>
</evidence>
<feature type="binding site" evidence="12">
    <location>
        <position position="199"/>
    </location>
    <ligand>
        <name>Ca(2+)</name>
        <dbReference type="ChEBI" id="CHEBI:29108"/>
    </ligand>
</feature>
<protein>
    <recommendedName>
        <fullName evidence="3 13">Fumarylacetoacetase</fullName>
        <ecNumber evidence="3 13">3.7.1.2</ecNumber>
    </recommendedName>
    <alternativeName>
        <fullName evidence="13">Fumarylacetoacetate hydrolase</fullName>
    </alternativeName>
</protein>
<dbReference type="OrthoDB" id="9971669at2759"/>
<name>A0A0C3HKN9_OIDMZ</name>
<dbReference type="Pfam" id="PF09298">
    <property type="entry name" value="FAA_hydrolase_N"/>
    <property type="match status" value="1"/>
</dbReference>
<evidence type="ECO:0000256" key="11">
    <source>
        <dbReference type="PIRSR" id="PIRSR605959-2"/>
    </source>
</evidence>
<evidence type="ECO:0000313" key="17">
    <source>
        <dbReference type="Proteomes" id="UP000054321"/>
    </source>
</evidence>
<reference evidence="17" key="2">
    <citation type="submission" date="2015-01" db="EMBL/GenBank/DDBJ databases">
        <title>Evolutionary Origins and Diversification of the Mycorrhizal Mutualists.</title>
        <authorList>
            <consortium name="DOE Joint Genome Institute"/>
            <consortium name="Mycorrhizal Genomics Consortium"/>
            <person name="Kohler A."/>
            <person name="Kuo A."/>
            <person name="Nagy L.G."/>
            <person name="Floudas D."/>
            <person name="Copeland A."/>
            <person name="Barry K.W."/>
            <person name="Cichocki N."/>
            <person name="Veneault-Fourrey C."/>
            <person name="LaButti K."/>
            <person name="Lindquist E.A."/>
            <person name="Lipzen A."/>
            <person name="Lundell T."/>
            <person name="Morin E."/>
            <person name="Murat C."/>
            <person name="Riley R."/>
            <person name="Ohm R."/>
            <person name="Sun H."/>
            <person name="Tunlid A."/>
            <person name="Henrissat B."/>
            <person name="Grigoriev I.V."/>
            <person name="Hibbett D.S."/>
            <person name="Martin F."/>
        </authorList>
    </citation>
    <scope>NUCLEOTIDE SEQUENCE [LARGE SCALE GENOMIC DNA]</scope>
    <source>
        <strain evidence="17">Zn</strain>
    </source>
</reference>
<accession>A0A0C3HKN9</accession>
<feature type="domain" description="Fumarylacetoacetase N-terminal" evidence="15">
    <location>
        <begin position="18"/>
        <end position="121"/>
    </location>
</feature>
<keyword evidence="5 13" id="KW-0378">Hydrolase</keyword>
<dbReference type="GO" id="GO:0004334">
    <property type="term" value="F:fumarylacetoacetase activity"/>
    <property type="evidence" value="ECO:0007669"/>
    <property type="project" value="UniProtKB-UniRule"/>
</dbReference>
<dbReference type="NCBIfam" id="TIGR01266">
    <property type="entry name" value="fum_ac_acetase"/>
    <property type="match status" value="1"/>
</dbReference>
<keyword evidence="9 13" id="KW-0585">Phenylalanine catabolism</keyword>
<dbReference type="STRING" id="913774.A0A0C3HKN9"/>
<feature type="binding site" evidence="11">
    <location>
        <position position="348"/>
    </location>
    <ligand>
        <name>substrate</name>
    </ligand>
</feature>
<organism evidence="16 17">
    <name type="scientific">Oidiodendron maius (strain Zn)</name>
    <dbReference type="NCBI Taxonomy" id="913774"/>
    <lineage>
        <taxon>Eukaryota</taxon>
        <taxon>Fungi</taxon>
        <taxon>Dikarya</taxon>
        <taxon>Ascomycota</taxon>
        <taxon>Pezizomycotina</taxon>
        <taxon>Leotiomycetes</taxon>
        <taxon>Leotiomycetes incertae sedis</taxon>
        <taxon>Myxotrichaceae</taxon>
        <taxon>Oidiodendron</taxon>
    </lineage>
</organism>
<comment type="cofactor">
    <cofactor evidence="13">
        <name>Mg(2+)</name>
        <dbReference type="ChEBI" id="CHEBI:18420"/>
    </cofactor>
    <cofactor evidence="13">
        <name>Ca(2+)</name>
        <dbReference type="ChEBI" id="CHEBI:29108"/>
    </cofactor>
</comment>
<dbReference type="InterPro" id="IPR015377">
    <property type="entry name" value="Fumarylacetoacetase_N"/>
</dbReference>
<keyword evidence="8 13" id="KW-0828">Tyrosine catabolism</keyword>
<dbReference type="InterPro" id="IPR011234">
    <property type="entry name" value="Fumarylacetoacetase-like_C"/>
</dbReference>
<feature type="binding site" evidence="12">
    <location>
        <position position="233"/>
    </location>
    <ligand>
        <name>Mg(2+)</name>
        <dbReference type="ChEBI" id="CHEBI:18420"/>
    </ligand>
</feature>
<comment type="pathway">
    <text evidence="1 13">Amino-acid degradation; L-phenylalanine degradation; acetoacetate and fumarate from L-phenylalanine: step 6/6.</text>
</comment>
<evidence type="ECO:0000259" key="14">
    <source>
        <dbReference type="Pfam" id="PF01557"/>
    </source>
</evidence>
<evidence type="ECO:0000256" key="4">
    <source>
        <dbReference type="ARBA" id="ARBA00022723"/>
    </source>
</evidence>
<dbReference type="InterPro" id="IPR005959">
    <property type="entry name" value="Fumarylacetoacetase"/>
</dbReference>
<dbReference type="SUPFAM" id="SSF56529">
    <property type="entry name" value="FAH"/>
    <property type="match status" value="1"/>
</dbReference>
<dbReference type="PANTHER" id="PTHR43069:SF2">
    <property type="entry name" value="FUMARYLACETOACETASE"/>
    <property type="match status" value="1"/>
</dbReference>
<keyword evidence="17" id="KW-1185">Reference proteome</keyword>
<comment type="similarity">
    <text evidence="2 13">Belongs to the FAH family.</text>
</comment>
<dbReference type="AlphaFoldDB" id="A0A0C3HKN9"/>
<comment type="catalytic activity">
    <reaction evidence="13">
        <text>4-fumarylacetoacetate + H2O = acetoacetate + fumarate + H(+)</text>
        <dbReference type="Rhea" id="RHEA:10244"/>
        <dbReference type="ChEBI" id="CHEBI:13705"/>
        <dbReference type="ChEBI" id="CHEBI:15377"/>
        <dbReference type="ChEBI" id="CHEBI:15378"/>
        <dbReference type="ChEBI" id="CHEBI:18034"/>
        <dbReference type="ChEBI" id="CHEBI:29806"/>
        <dbReference type="EC" id="3.7.1.2"/>
    </reaction>
</comment>
<dbReference type="Gene3D" id="2.30.30.230">
    <property type="entry name" value="Fumarylacetoacetase, N-terminal domain"/>
    <property type="match status" value="1"/>
</dbReference>
<dbReference type="GO" id="GO:0046872">
    <property type="term" value="F:metal ion binding"/>
    <property type="evidence" value="ECO:0007669"/>
    <property type="project" value="UniProtKB-UniRule"/>
</dbReference>
<dbReference type="EC" id="3.7.1.2" evidence="3 13"/>
<evidence type="ECO:0000259" key="15">
    <source>
        <dbReference type="Pfam" id="PF09298"/>
    </source>
</evidence>
<dbReference type="EMBL" id="KN832874">
    <property type="protein sequence ID" value="KIN02907.1"/>
    <property type="molecule type" value="Genomic_DNA"/>
</dbReference>
<sequence length="412" mass="45453">MATWIGDDHGSGFTLDFLPYGIFSTDNLDARIGVAIGEYILDMKALTQERVFASIEFDHSTLEASTLNCYAAAGRKIHQGVRELLLELLSEDTTLGPELRDNEDRKKRVLIKMVGATMHLPMSIGDYTDFFIGPYHAQNCTDIFRPGAGLPPNYLSLPVGYAGRASSIVASGTPVRRPKGQFVVNKMPTFGPCQNLDFEVEFAAFIGQGNDMGSSIDVDEAENYIFGFVLMNDWSARDIQVWESTPLGPFNGKNFATTISPWIVPLEALEQFREKPVKLVKRLPYLDEKKECSVYNIPIHVSLEDESGKYDMFKCNTKNVLFSFAQLLAHHTAGGCPMRTGDLIATGTLSGTSRHELGCLLEASRNGIESYEMEAIGPERQKTSRSFLKDGDIIEFRALGFGSCVGQVAPSV</sequence>
<feature type="binding site" evidence="12">
    <location>
        <position position="129"/>
    </location>
    <ligand>
        <name>Ca(2+)</name>
        <dbReference type="ChEBI" id="CHEBI:29108"/>
    </ligand>
</feature>
<evidence type="ECO:0000256" key="10">
    <source>
        <dbReference type="PIRSR" id="PIRSR605959-1"/>
    </source>
</evidence>
<proteinExistence type="inferred from homology"/>
<dbReference type="GO" id="GO:0006559">
    <property type="term" value="P:L-phenylalanine catabolic process"/>
    <property type="evidence" value="ECO:0007669"/>
    <property type="project" value="UniProtKB-UniRule"/>
</dbReference>
<feature type="binding site" evidence="12">
    <location>
        <position position="257"/>
    </location>
    <ligand>
        <name>Mg(2+)</name>
        <dbReference type="ChEBI" id="CHEBI:18420"/>
    </ligand>
</feature>
<dbReference type="HOGENOM" id="CLU_026207_2_0_1"/>
<dbReference type="PANTHER" id="PTHR43069">
    <property type="entry name" value="FUMARYLACETOACETASE"/>
    <property type="match status" value="1"/>
</dbReference>
<evidence type="ECO:0000256" key="5">
    <source>
        <dbReference type="ARBA" id="ARBA00022801"/>
    </source>
</evidence>
<dbReference type="Proteomes" id="UP000054321">
    <property type="component" value="Unassembled WGS sequence"/>
</dbReference>
<dbReference type="InParanoid" id="A0A0C3HKN9"/>
<keyword evidence="6 12" id="KW-0106">Calcium</keyword>
<feature type="domain" description="Fumarylacetoacetase-like C-terminal" evidence="14">
    <location>
        <begin position="155"/>
        <end position="408"/>
    </location>
</feature>
<evidence type="ECO:0000256" key="7">
    <source>
        <dbReference type="ARBA" id="ARBA00022842"/>
    </source>
</evidence>
<dbReference type="Gene3D" id="3.90.850.10">
    <property type="entry name" value="Fumarylacetoacetase-like, C-terminal domain"/>
    <property type="match status" value="1"/>
</dbReference>
<dbReference type="Pfam" id="PF01557">
    <property type="entry name" value="FAA_hydrolase"/>
    <property type="match status" value="1"/>
</dbReference>
<evidence type="ECO:0000256" key="12">
    <source>
        <dbReference type="PIRSR" id="PIRSR605959-3"/>
    </source>
</evidence>
<evidence type="ECO:0000256" key="8">
    <source>
        <dbReference type="ARBA" id="ARBA00022878"/>
    </source>
</evidence>
<evidence type="ECO:0000256" key="3">
    <source>
        <dbReference type="ARBA" id="ARBA00012094"/>
    </source>
</evidence>
<dbReference type="UniPathway" id="UPA00139">
    <property type="reaction ID" value="UER00341"/>
</dbReference>
<evidence type="ECO:0000256" key="13">
    <source>
        <dbReference type="RuleBase" id="RU366008"/>
    </source>
</evidence>
<dbReference type="GO" id="GO:0006572">
    <property type="term" value="P:L-tyrosine catabolic process"/>
    <property type="evidence" value="ECO:0007669"/>
    <property type="project" value="UniProtKB-UniRule"/>
</dbReference>
<feature type="active site" description="Proton acceptor" evidence="10">
    <location>
        <position position="136"/>
    </location>
</feature>
<evidence type="ECO:0000256" key="1">
    <source>
        <dbReference type="ARBA" id="ARBA00004782"/>
    </source>
</evidence>
<reference evidence="16 17" key="1">
    <citation type="submission" date="2014-04" db="EMBL/GenBank/DDBJ databases">
        <authorList>
            <consortium name="DOE Joint Genome Institute"/>
            <person name="Kuo A."/>
            <person name="Martino E."/>
            <person name="Perotto S."/>
            <person name="Kohler A."/>
            <person name="Nagy L.G."/>
            <person name="Floudas D."/>
            <person name="Copeland A."/>
            <person name="Barry K.W."/>
            <person name="Cichocki N."/>
            <person name="Veneault-Fourrey C."/>
            <person name="LaButti K."/>
            <person name="Lindquist E.A."/>
            <person name="Lipzen A."/>
            <person name="Lundell T."/>
            <person name="Morin E."/>
            <person name="Murat C."/>
            <person name="Sun H."/>
            <person name="Tunlid A."/>
            <person name="Henrissat B."/>
            <person name="Grigoriev I.V."/>
            <person name="Hibbett D.S."/>
            <person name="Martin F."/>
            <person name="Nordberg H.P."/>
            <person name="Cantor M.N."/>
            <person name="Hua S.X."/>
        </authorList>
    </citation>
    <scope>NUCLEOTIDE SEQUENCE [LARGE SCALE GENOMIC DNA]</scope>
    <source>
        <strain evidence="16 17">Zn</strain>
    </source>
</reference>
<dbReference type="InterPro" id="IPR036663">
    <property type="entry name" value="Fumarylacetoacetase_C_sf"/>
</dbReference>
<feature type="binding site" evidence="12">
    <location>
        <position position="253"/>
    </location>
    <ligand>
        <name>Mg(2+)</name>
        <dbReference type="ChEBI" id="CHEBI:18420"/>
    </ligand>
</feature>
<keyword evidence="4 12" id="KW-0479">Metal-binding</keyword>
<keyword evidence="7 12" id="KW-0460">Magnesium</keyword>
<feature type="binding site" evidence="11">
    <location>
        <position position="240"/>
    </location>
    <ligand>
        <name>substrate</name>
    </ligand>
</feature>